<evidence type="ECO:0000313" key="4">
    <source>
        <dbReference type="Proteomes" id="UP000223913"/>
    </source>
</evidence>
<feature type="domain" description="Methyltransferase" evidence="2">
    <location>
        <begin position="48"/>
        <end position="146"/>
    </location>
</feature>
<dbReference type="Proteomes" id="UP000223913">
    <property type="component" value="Unassembled WGS sequence"/>
</dbReference>
<dbReference type="Gene3D" id="3.40.50.150">
    <property type="entry name" value="Vaccinia Virus protein VP39"/>
    <property type="match status" value="1"/>
</dbReference>
<dbReference type="OrthoDB" id="9788660at2"/>
<dbReference type="PANTHER" id="PTHR43861">
    <property type="entry name" value="TRANS-ACONITATE 2-METHYLTRANSFERASE-RELATED"/>
    <property type="match status" value="1"/>
</dbReference>
<dbReference type="SUPFAM" id="SSF53335">
    <property type="entry name" value="S-adenosyl-L-methionine-dependent methyltransferases"/>
    <property type="match status" value="1"/>
</dbReference>
<dbReference type="GO" id="GO:0032259">
    <property type="term" value="P:methylation"/>
    <property type="evidence" value="ECO:0007669"/>
    <property type="project" value="UniProtKB-KW"/>
</dbReference>
<protein>
    <submittedName>
        <fullName evidence="3">SAM-dependent methyltransferase</fullName>
    </submittedName>
</protein>
<dbReference type="InterPro" id="IPR029063">
    <property type="entry name" value="SAM-dependent_MTases_sf"/>
</dbReference>
<dbReference type="AlphaFoldDB" id="A0A2D0N1X0"/>
<keyword evidence="1 3" id="KW-0808">Transferase</keyword>
<accession>A0A2D0N1X0</accession>
<reference evidence="3 4" key="1">
    <citation type="submission" date="2017-10" db="EMBL/GenBank/DDBJ databases">
        <title>The draft genome sequence of Lewinella nigricans NBRC 102662.</title>
        <authorList>
            <person name="Wang K."/>
        </authorList>
    </citation>
    <scope>NUCLEOTIDE SEQUENCE [LARGE SCALE GENOMIC DNA]</scope>
    <source>
        <strain evidence="3 4">NBRC 102662</strain>
    </source>
</reference>
<evidence type="ECO:0000256" key="1">
    <source>
        <dbReference type="ARBA" id="ARBA00022679"/>
    </source>
</evidence>
<gene>
    <name evidence="3" type="ORF">CRP01_31455</name>
</gene>
<dbReference type="Pfam" id="PF13649">
    <property type="entry name" value="Methyltransf_25"/>
    <property type="match status" value="1"/>
</dbReference>
<comment type="caution">
    <text evidence="3">The sequence shown here is derived from an EMBL/GenBank/DDBJ whole genome shotgun (WGS) entry which is preliminary data.</text>
</comment>
<dbReference type="EMBL" id="PDUD01000039">
    <property type="protein sequence ID" value="PHN02495.1"/>
    <property type="molecule type" value="Genomic_DNA"/>
</dbReference>
<sequence>MIQTKDYQAHWDRVYANTATDRLGWYEAVPEPSLQLIQDCQLSPEATILNVGAGATTLVDELLKLGFRNLIVNDVSPLALGQLQERLGAESQKVRWIVDDLTQARTLFKLGAVDLWHDRAVLHFFKERAEQDAYFQLLKQCVRPGGFVILAAFHTDGASTCSGLPVHRYDQRELAEKLGDDFALIRSFDHRYTMPSGATRKYIYTLFKRK</sequence>
<evidence type="ECO:0000259" key="2">
    <source>
        <dbReference type="Pfam" id="PF13649"/>
    </source>
</evidence>
<name>A0A2D0N1X0_FLAN2</name>
<keyword evidence="4" id="KW-1185">Reference proteome</keyword>
<dbReference type="GO" id="GO:0008168">
    <property type="term" value="F:methyltransferase activity"/>
    <property type="evidence" value="ECO:0007669"/>
    <property type="project" value="UniProtKB-KW"/>
</dbReference>
<dbReference type="CDD" id="cd02440">
    <property type="entry name" value="AdoMet_MTases"/>
    <property type="match status" value="1"/>
</dbReference>
<dbReference type="InterPro" id="IPR041698">
    <property type="entry name" value="Methyltransf_25"/>
</dbReference>
<keyword evidence="3" id="KW-0489">Methyltransferase</keyword>
<dbReference type="RefSeq" id="WP_099154039.1">
    <property type="nucleotide sequence ID" value="NZ_PDUD01000039.1"/>
</dbReference>
<evidence type="ECO:0000313" key="3">
    <source>
        <dbReference type="EMBL" id="PHN02495.1"/>
    </source>
</evidence>
<organism evidence="3 4">
    <name type="scientific">Flavilitoribacter nigricans (strain ATCC 23147 / DSM 23189 / NBRC 102662 / NCIMB 1420 / SS-2)</name>
    <name type="common">Lewinella nigricans</name>
    <dbReference type="NCBI Taxonomy" id="1122177"/>
    <lineage>
        <taxon>Bacteria</taxon>
        <taxon>Pseudomonadati</taxon>
        <taxon>Bacteroidota</taxon>
        <taxon>Saprospiria</taxon>
        <taxon>Saprospirales</taxon>
        <taxon>Lewinellaceae</taxon>
        <taxon>Flavilitoribacter</taxon>
    </lineage>
</organism>
<proteinExistence type="predicted"/>